<dbReference type="InterPro" id="IPR007867">
    <property type="entry name" value="GMC_OxRtase_C"/>
</dbReference>
<dbReference type="PANTHER" id="PTHR11552:SF147">
    <property type="entry name" value="CHOLINE DEHYDROGENASE, MITOCHONDRIAL"/>
    <property type="match status" value="1"/>
</dbReference>
<dbReference type="Gene3D" id="3.50.50.60">
    <property type="entry name" value="FAD/NAD(P)-binding domain"/>
    <property type="match status" value="1"/>
</dbReference>
<evidence type="ECO:0000259" key="7">
    <source>
        <dbReference type="Pfam" id="PF05199"/>
    </source>
</evidence>
<keyword evidence="3" id="KW-0285">Flavoprotein</keyword>
<comment type="cofactor">
    <cofactor evidence="1">
        <name>FAD</name>
        <dbReference type="ChEBI" id="CHEBI:57692"/>
    </cofactor>
</comment>
<protein>
    <recommendedName>
        <fullName evidence="10">Glucose-methanol-choline oxidoreductase N-terminal domain-containing protein</fullName>
    </recommendedName>
</protein>
<dbReference type="SUPFAM" id="SSF51905">
    <property type="entry name" value="FAD/NAD(P)-binding domain"/>
    <property type="match status" value="1"/>
</dbReference>
<keyword evidence="4" id="KW-0274">FAD</keyword>
<evidence type="ECO:0000256" key="4">
    <source>
        <dbReference type="ARBA" id="ARBA00022827"/>
    </source>
</evidence>
<dbReference type="SUPFAM" id="SSF54373">
    <property type="entry name" value="FAD-linked reductases, C-terminal domain"/>
    <property type="match status" value="1"/>
</dbReference>
<dbReference type="Pfam" id="PF05199">
    <property type="entry name" value="GMC_oxred_C"/>
    <property type="match status" value="1"/>
</dbReference>
<reference evidence="8 9" key="1">
    <citation type="submission" date="2020-06" db="EMBL/GenBank/DDBJ databases">
        <authorList>
            <person name="Li R."/>
            <person name="Bekaert M."/>
        </authorList>
    </citation>
    <scope>NUCLEOTIDE SEQUENCE [LARGE SCALE GENOMIC DNA]</scope>
    <source>
        <strain evidence="9">wild</strain>
    </source>
</reference>
<evidence type="ECO:0008006" key="10">
    <source>
        <dbReference type="Google" id="ProtNLM"/>
    </source>
</evidence>
<dbReference type="InterPro" id="IPR012132">
    <property type="entry name" value="GMC_OxRdtase"/>
</dbReference>
<dbReference type="PANTHER" id="PTHR11552">
    <property type="entry name" value="GLUCOSE-METHANOL-CHOLINE GMC OXIDOREDUCTASE"/>
    <property type="match status" value="1"/>
</dbReference>
<dbReference type="InterPro" id="IPR000172">
    <property type="entry name" value="GMC_OxRdtase_N"/>
</dbReference>
<gene>
    <name evidence="8" type="ORF">MCOR_19885</name>
</gene>
<keyword evidence="9" id="KW-1185">Reference proteome</keyword>
<comment type="similarity">
    <text evidence="2">Belongs to the GMC oxidoreductase family.</text>
</comment>
<evidence type="ECO:0000256" key="2">
    <source>
        <dbReference type="ARBA" id="ARBA00010790"/>
    </source>
</evidence>
<dbReference type="AlphaFoldDB" id="A0A6J8BLI2"/>
<feature type="transmembrane region" description="Helical" evidence="5">
    <location>
        <begin position="30"/>
        <end position="48"/>
    </location>
</feature>
<dbReference type="EMBL" id="CACVKT020003492">
    <property type="protein sequence ID" value="CAC5384221.1"/>
    <property type="molecule type" value="Genomic_DNA"/>
</dbReference>
<dbReference type="Proteomes" id="UP000507470">
    <property type="component" value="Unassembled WGS sequence"/>
</dbReference>
<evidence type="ECO:0000259" key="6">
    <source>
        <dbReference type="Pfam" id="PF00732"/>
    </source>
</evidence>
<sequence length="333" mass="37460">MQVLIRNNKAVGVEFVKDGKKRLVFAKHEVILSAGVIGSAQILMLSGVGPRRHLQQMKIPLKVDLPVGQNLYDHLNFIVQYNITAPLSINNKKAAEPDRILDYIFNRKGKNGAEGSILQDVNPQDARGPQIELQLSNIAYEEGLVLDPNVAFKNEIVKEHLKRVGPNSFVVVMFLLQPRSKGYLRLSSKSPFTYPVIDPLYLSHPEDIEDFVRGIRLMRSLEQTEAWKSIGATLVRQDIPGHCSEEIYDSDNYWRCVGRHFLRSAYHFVGTCRMGSVNDPSVVVDSRLRVIGIDKLRVVDASVMRYIPSGHTNAPAMMIGEKAADMIKRDKTL</sequence>
<dbReference type="Gene3D" id="3.30.560.10">
    <property type="entry name" value="Glucose Oxidase, domain 3"/>
    <property type="match status" value="1"/>
</dbReference>
<accession>A0A6J8BLI2</accession>
<feature type="domain" description="Glucose-methanol-choline oxidoreductase C-terminal" evidence="7">
    <location>
        <begin position="178"/>
        <end position="320"/>
    </location>
</feature>
<organism evidence="8 9">
    <name type="scientific">Mytilus coruscus</name>
    <name type="common">Sea mussel</name>
    <dbReference type="NCBI Taxonomy" id="42192"/>
    <lineage>
        <taxon>Eukaryota</taxon>
        <taxon>Metazoa</taxon>
        <taxon>Spiralia</taxon>
        <taxon>Lophotrochozoa</taxon>
        <taxon>Mollusca</taxon>
        <taxon>Bivalvia</taxon>
        <taxon>Autobranchia</taxon>
        <taxon>Pteriomorphia</taxon>
        <taxon>Mytilida</taxon>
        <taxon>Mytiloidea</taxon>
        <taxon>Mytilidae</taxon>
        <taxon>Mytilinae</taxon>
        <taxon>Mytilus</taxon>
    </lineage>
</organism>
<dbReference type="Pfam" id="PF00732">
    <property type="entry name" value="GMC_oxred_N"/>
    <property type="match status" value="1"/>
</dbReference>
<dbReference type="GO" id="GO:0050660">
    <property type="term" value="F:flavin adenine dinucleotide binding"/>
    <property type="evidence" value="ECO:0007669"/>
    <property type="project" value="InterPro"/>
</dbReference>
<evidence type="ECO:0000256" key="5">
    <source>
        <dbReference type="SAM" id="Phobius"/>
    </source>
</evidence>
<evidence type="ECO:0000313" key="8">
    <source>
        <dbReference type="EMBL" id="CAC5384221.1"/>
    </source>
</evidence>
<evidence type="ECO:0000256" key="1">
    <source>
        <dbReference type="ARBA" id="ARBA00001974"/>
    </source>
</evidence>
<proteinExistence type="inferred from homology"/>
<dbReference type="InterPro" id="IPR036188">
    <property type="entry name" value="FAD/NAD-bd_sf"/>
</dbReference>
<keyword evidence="5" id="KW-0472">Membrane</keyword>
<dbReference type="OrthoDB" id="269227at2759"/>
<keyword evidence="5" id="KW-1133">Transmembrane helix</keyword>
<evidence type="ECO:0000256" key="3">
    <source>
        <dbReference type="ARBA" id="ARBA00022630"/>
    </source>
</evidence>
<evidence type="ECO:0000313" key="9">
    <source>
        <dbReference type="Proteomes" id="UP000507470"/>
    </source>
</evidence>
<dbReference type="GO" id="GO:0016614">
    <property type="term" value="F:oxidoreductase activity, acting on CH-OH group of donors"/>
    <property type="evidence" value="ECO:0007669"/>
    <property type="project" value="InterPro"/>
</dbReference>
<name>A0A6J8BLI2_MYTCO</name>
<feature type="domain" description="Glucose-methanol-choline oxidoreductase N-terminal" evidence="6">
    <location>
        <begin position="3"/>
        <end position="75"/>
    </location>
</feature>
<keyword evidence="5" id="KW-0812">Transmembrane</keyword>